<evidence type="ECO:0000256" key="2">
    <source>
        <dbReference type="ARBA" id="ARBA00010532"/>
    </source>
</evidence>
<proteinExistence type="inferred from homology"/>
<reference evidence="8" key="1">
    <citation type="submission" date="2020-11" db="EMBL/GenBank/DDBJ databases">
        <authorList>
            <person name="Tran Van P."/>
        </authorList>
    </citation>
    <scope>NUCLEOTIDE SEQUENCE</scope>
</reference>
<gene>
    <name evidence="8" type="ORF">TPSB3V08_LOCUS9142</name>
</gene>
<protein>
    <submittedName>
        <fullName evidence="8">Uncharacterized protein</fullName>
    </submittedName>
</protein>
<dbReference type="GO" id="GO:0005737">
    <property type="term" value="C:cytoplasm"/>
    <property type="evidence" value="ECO:0007669"/>
    <property type="project" value="TreeGrafter"/>
</dbReference>
<dbReference type="GO" id="GO:0005886">
    <property type="term" value="C:plasma membrane"/>
    <property type="evidence" value="ECO:0007669"/>
    <property type="project" value="UniProtKB-SubCell"/>
</dbReference>
<keyword evidence="6" id="KW-0472">Membrane</keyword>
<dbReference type="GO" id="GO:0005044">
    <property type="term" value="F:scavenger receptor activity"/>
    <property type="evidence" value="ECO:0007669"/>
    <property type="project" value="TreeGrafter"/>
</dbReference>
<evidence type="ECO:0000256" key="4">
    <source>
        <dbReference type="ARBA" id="ARBA00022692"/>
    </source>
</evidence>
<keyword evidence="7" id="KW-0325">Glycoprotein</keyword>
<dbReference type="AlphaFoldDB" id="A0A7R9DGX1"/>
<keyword evidence="5" id="KW-1133">Transmembrane helix</keyword>
<organism evidence="8">
    <name type="scientific">Timema poppense</name>
    <name type="common">Walking stick</name>
    <dbReference type="NCBI Taxonomy" id="170557"/>
    <lineage>
        <taxon>Eukaryota</taxon>
        <taxon>Metazoa</taxon>
        <taxon>Ecdysozoa</taxon>
        <taxon>Arthropoda</taxon>
        <taxon>Hexapoda</taxon>
        <taxon>Insecta</taxon>
        <taxon>Pterygota</taxon>
        <taxon>Neoptera</taxon>
        <taxon>Polyneoptera</taxon>
        <taxon>Phasmatodea</taxon>
        <taxon>Timematodea</taxon>
        <taxon>Timematoidea</taxon>
        <taxon>Timematidae</taxon>
        <taxon>Timema</taxon>
    </lineage>
</organism>
<evidence type="ECO:0000256" key="3">
    <source>
        <dbReference type="ARBA" id="ARBA00022475"/>
    </source>
</evidence>
<evidence type="ECO:0000256" key="6">
    <source>
        <dbReference type="ARBA" id="ARBA00023136"/>
    </source>
</evidence>
<evidence type="ECO:0000256" key="5">
    <source>
        <dbReference type="ARBA" id="ARBA00022989"/>
    </source>
</evidence>
<dbReference type="InterPro" id="IPR002159">
    <property type="entry name" value="CD36_fam"/>
</dbReference>
<dbReference type="PANTHER" id="PTHR11923:SF89">
    <property type="entry name" value="GH15894P"/>
    <property type="match status" value="1"/>
</dbReference>
<accession>A0A7R9DGX1</accession>
<dbReference type="EMBL" id="OD007045">
    <property type="protein sequence ID" value="CAD7413618.1"/>
    <property type="molecule type" value="Genomic_DNA"/>
</dbReference>
<evidence type="ECO:0000256" key="1">
    <source>
        <dbReference type="ARBA" id="ARBA00004236"/>
    </source>
</evidence>
<evidence type="ECO:0000313" key="8">
    <source>
        <dbReference type="EMBL" id="CAD7413618.1"/>
    </source>
</evidence>
<dbReference type="PANTHER" id="PTHR11923">
    <property type="entry name" value="SCAVENGER RECEPTOR CLASS B TYPE-1 SR-B1"/>
    <property type="match status" value="1"/>
</dbReference>
<keyword evidence="3" id="KW-1003">Cell membrane</keyword>
<comment type="similarity">
    <text evidence="2">Belongs to the CD36 family.</text>
</comment>
<sequence>MDRIRIEGSNTGDFTTEELSVAMLLLVKLVQCQGFIKEIARLEARNPCHGKLAGYDLSYFTPYYYYYYYYYYYPHCPPPTPTFAKQCGALVKGSIRTVHNPSSCLGAPLFSAYSISPDSSFSFSLCVWLSEITIFNNISLQSRLVGFPSDGKLAVAPKGIASYLHDPSFLVKFSMNMIMRKLNSQPFVHLTVNDYFWNNTDPLITLGRDLLPFMVPDENLGILNMIYKNFTDEVTVHIGPQNAERYFTMDRFHGRDRFGFWDQFSCDTVKGATEGISYHQNIKKNDTLLYFRKTICRVATVYYVGKVH</sequence>
<keyword evidence="4" id="KW-0812">Transmembrane</keyword>
<name>A0A7R9DGX1_TIMPO</name>
<evidence type="ECO:0000256" key="7">
    <source>
        <dbReference type="ARBA" id="ARBA00023180"/>
    </source>
</evidence>
<dbReference type="Pfam" id="PF01130">
    <property type="entry name" value="CD36"/>
    <property type="match status" value="1"/>
</dbReference>
<comment type="subcellular location">
    <subcellularLocation>
        <location evidence="1">Cell membrane</location>
    </subcellularLocation>
</comment>